<feature type="compositionally biased region" description="Gly residues" evidence="4">
    <location>
        <begin position="691"/>
        <end position="702"/>
    </location>
</feature>
<keyword evidence="5" id="KW-1133">Transmembrane helix</keyword>
<keyword evidence="5" id="KW-0472">Membrane</keyword>
<sequence>MTPPRHLAAARREGAGAGAGAGGRTGSRRDLASQVTSLGNGTRVALKTGFNSGQQTYSMPVRIADQEFSLQIDTGSADLWVASTSCRDQSCRNKEGTAPTLLQLNDAFQAADSAFNITYLVGAASGPIYTADVTLGSQTIVKQAFAAADSVTNEGLGTGKFSGVLGLSLPANSIQQEILNKAEGTQNALNEQEDPSFTGSPLPGLWADAPGGSRYFGIGLQRRPEEGGVGDSIITFGVHDSMYAPDPSQIGFEAVIPDADQVPRHWRTTITEIVVSIGGNSSSSIPLGPSSVPNVATNGYPLAIIDSGAPISLGPPEILNSLYGAFGINPAENGGYYMPCSTQLNISLTMNGVVIPIHPLDASLYSGVEDADNCIGSFQAPSRISPSANFPADFIIAAPLMRSMYSVFTCEGITNPPPGQAGACRPRIGLLSTVTNKTKVQEDFYKVRVLKQALGTSSDDGDTLFQTSGLSSGVKILIGALSGLAFIGFLFLSALFLMKRRRKHHEKMIAASSAAEAKHASGLNGGYGAPLHRPNTLGGRRSTGFASRRHLSEASASAFGSNRSRSKMQLGADNDDEHFGYDPSLANNDDVDAEAATLAMDPKYRALAQMHGVYLDEVDDHLIGPSPARDPRGPRVGPFAPDNDPDPDRLGVGKSGYGVTSAESAGTYYEARAIRNDYLRRHPSVAPERGTGAGGSGGGGVAFPGDDALGTTSAASSGQGLEGEGGIPLANMGSSSGTGSGSRVIGVPVRNSALSSIPTGVAGDDNSAPSSSAGPPRIPDLLRLRPLSQYPPAAVQVARGSPEPLLNVGDLHEDEGR</sequence>
<evidence type="ECO:0000256" key="2">
    <source>
        <dbReference type="ARBA" id="ARBA00022750"/>
    </source>
</evidence>
<keyword evidence="8" id="KW-1185">Reference proteome</keyword>
<dbReference type="GO" id="GO:0004190">
    <property type="term" value="F:aspartic-type endopeptidase activity"/>
    <property type="evidence" value="ECO:0007669"/>
    <property type="project" value="UniProtKB-KW"/>
</dbReference>
<evidence type="ECO:0000256" key="5">
    <source>
        <dbReference type="SAM" id="Phobius"/>
    </source>
</evidence>
<keyword evidence="3" id="KW-0645">Protease</keyword>
<feature type="region of interest" description="Disordered" evidence="4">
    <location>
        <begin position="525"/>
        <end position="581"/>
    </location>
</feature>
<dbReference type="Proteomes" id="UP000077684">
    <property type="component" value="Unassembled WGS sequence"/>
</dbReference>
<feature type="domain" description="Peptidase A1" evidence="6">
    <location>
        <begin position="57"/>
        <end position="421"/>
    </location>
</feature>
<evidence type="ECO:0000313" key="7">
    <source>
        <dbReference type="EMBL" id="KAE8255331.1"/>
    </source>
</evidence>
<protein>
    <recommendedName>
        <fullName evidence="6">Peptidase A1 domain-containing protein</fullName>
    </recommendedName>
</protein>
<dbReference type="GO" id="GO:0006508">
    <property type="term" value="P:proteolysis"/>
    <property type="evidence" value="ECO:0007669"/>
    <property type="project" value="UniProtKB-KW"/>
</dbReference>
<dbReference type="InterPro" id="IPR001461">
    <property type="entry name" value="Aspartic_peptidase_A1"/>
</dbReference>
<feature type="region of interest" description="Disordered" evidence="4">
    <location>
        <begin position="794"/>
        <end position="817"/>
    </location>
</feature>
<comment type="similarity">
    <text evidence="1 3">Belongs to the peptidase A1 family.</text>
</comment>
<feature type="compositionally biased region" description="Polar residues" evidence="4">
    <location>
        <begin position="710"/>
        <end position="719"/>
    </location>
</feature>
<comment type="caution">
    <text evidence="7">The sequence shown here is derived from an EMBL/GenBank/DDBJ whole genome shotgun (WGS) entry which is preliminary data.</text>
</comment>
<dbReference type="SUPFAM" id="SSF50630">
    <property type="entry name" value="Acid proteases"/>
    <property type="match status" value="1"/>
</dbReference>
<dbReference type="AlphaFoldDB" id="A0A8X7N1Q2"/>
<dbReference type="PROSITE" id="PS00141">
    <property type="entry name" value="ASP_PROTEASE"/>
    <property type="match status" value="1"/>
</dbReference>
<dbReference type="InterPro" id="IPR021109">
    <property type="entry name" value="Peptidase_aspartic_dom_sf"/>
</dbReference>
<organism evidence="7 8">
    <name type="scientific">Tilletia controversa</name>
    <name type="common">dwarf bunt fungus</name>
    <dbReference type="NCBI Taxonomy" id="13291"/>
    <lineage>
        <taxon>Eukaryota</taxon>
        <taxon>Fungi</taxon>
        <taxon>Dikarya</taxon>
        <taxon>Basidiomycota</taxon>
        <taxon>Ustilaginomycotina</taxon>
        <taxon>Exobasidiomycetes</taxon>
        <taxon>Tilletiales</taxon>
        <taxon>Tilletiaceae</taxon>
        <taxon>Tilletia</taxon>
    </lineage>
</organism>
<feature type="region of interest" description="Disordered" evidence="4">
    <location>
        <begin position="1"/>
        <end position="30"/>
    </location>
</feature>
<evidence type="ECO:0000259" key="6">
    <source>
        <dbReference type="PROSITE" id="PS51767"/>
    </source>
</evidence>
<accession>A0A8X7N1Q2</accession>
<reference evidence="7" key="1">
    <citation type="submission" date="2016-04" db="EMBL/GenBank/DDBJ databases">
        <authorList>
            <person name="Nguyen H.D."/>
            <person name="Samba Siva P."/>
            <person name="Cullis J."/>
            <person name="Levesque C.A."/>
            <person name="Hambleton S."/>
        </authorList>
    </citation>
    <scope>NUCLEOTIDE SEQUENCE</scope>
    <source>
        <strain evidence="7">DAOMC 236426</strain>
    </source>
</reference>
<evidence type="ECO:0000256" key="4">
    <source>
        <dbReference type="SAM" id="MobiDB-lite"/>
    </source>
</evidence>
<dbReference type="InterPro" id="IPR034164">
    <property type="entry name" value="Pepsin-like_dom"/>
</dbReference>
<dbReference type="PROSITE" id="PS51767">
    <property type="entry name" value="PEPTIDASE_A1"/>
    <property type="match status" value="1"/>
</dbReference>
<keyword evidence="5" id="KW-0812">Transmembrane</keyword>
<proteinExistence type="inferred from homology"/>
<dbReference type="Gene3D" id="2.40.70.10">
    <property type="entry name" value="Acid Proteases"/>
    <property type="match status" value="2"/>
</dbReference>
<dbReference type="InterPro" id="IPR001969">
    <property type="entry name" value="Aspartic_peptidase_AS"/>
</dbReference>
<dbReference type="EMBL" id="LWDE02000024">
    <property type="protein sequence ID" value="KAE8255331.1"/>
    <property type="molecule type" value="Genomic_DNA"/>
</dbReference>
<dbReference type="InterPro" id="IPR033121">
    <property type="entry name" value="PEPTIDASE_A1"/>
</dbReference>
<feature type="region of interest" description="Disordered" evidence="4">
    <location>
        <begin position="683"/>
        <end position="781"/>
    </location>
</feature>
<name>A0A8X7N1Q2_9BASI</name>
<dbReference type="Pfam" id="PF00026">
    <property type="entry name" value="Asp"/>
    <property type="match status" value="1"/>
</dbReference>
<evidence type="ECO:0000256" key="1">
    <source>
        <dbReference type="ARBA" id="ARBA00007447"/>
    </source>
</evidence>
<dbReference type="PANTHER" id="PTHR47966:SF73">
    <property type="entry name" value="PEPTIDASE A1 DOMAIN-CONTAINING PROTEIN"/>
    <property type="match status" value="1"/>
</dbReference>
<gene>
    <name evidence="7" type="ORF">A4X06_0g474</name>
</gene>
<dbReference type="CDD" id="cd05471">
    <property type="entry name" value="pepsin_like"/>
    <property type="match status" value="1"/>
</dbReference>
<reference evidence="7" key="2">
    <citation type="journal article" date="2019" name="IMA Fungus">
        <title>Genome sequencing and comparison of five Tilletia species to identify candidate genes for the detection of regulated species infecting wheat.</title>
        <authorList>
            <person name="Nguyen H.D.T."/>
            <person name="Sultana T."/>
            <person name="Kesanakurti P."/>
            <person name="Hambleton S."/>
        </authorList>
    </citation>
    <scope>NUCLEOTIDE SEQUENCE</scope>
    <source>
        <strain evidence="7">DAOMC 236426</strain>
    </source>
</reference>
<feature type="region of interest" description="Disordered" evidence="4">
    <location>
        <begin position="624"/>
        <end position="650"/>
    </location>
</feature>
<feature type="compositionally biased region" description="Gly residues" evidence="4">
    <location>
        <begin position="15"/>
        <end position="25"/>
    </location>
</feature>
<keyword evidence="3" id="KW-0378">Hydrolase</keyword>
<dbReference type="PANTHER" id="PTHR47966">
    <property type="entry name" value="BETA-SITE APP-CLEAVING ENZYME, ISOFORM A-RELATED"/>
    <property type="match status" value="1"/>
</dbReference>
<evidence type="ECO:0000256" key="3">
    <source>
        <dbReference type="RuleBase" id="RU000454"/>
    </source>
</evidence>
<keyword evidence="2 3" id="KW-0064">Aspartyl protease</keyword>
<feature type="compositionally biased region" description="Polar residues" evidence="4">
    <location>
        <begin position="554"/>
        <end position="563"/>
    </location>
</feature>
<dbReference type="PRINTS" id="PR00792">
    <property type="entry name" value="PEPSIN"/>
</dbReference>
<feature type="transmembrane region" description="Helical" evidence="5">
    <location>
        <begin position="476"/>
        <end position="498"/>
    </location>
</feature>
<evidence type="ECO:0000313" key="8">
    <source>
        <dbReference type="Proteomes" id="UP000077684"/>
    </source>
</evidence>